<organism evidence="2 3">
    <name type="scientific">Amycolatopsis cynarae</name>
    <dbReference type="NCBI Taxonomy" id="2995223"/>
    <lineage>
        <taxon>Bacteria</taxon>
        <taxon>Bacillati</taxon>
        <taxon>Actinomycetota</taxon>
        <taxon>Actinomycetes</taxon>
        <taxon>Pseudonocardiales</taxon>
        <taxon>Pseudonocardiaceae</taxon>
        <taxon>Amycolatopsis</taxon>
    </lineage>
</organism>
<dbReference type="PANTHER" id="PTHR30383:SF5">
    <property type="entry name" value="SGNH HYDROLASE-TYPE ESTERASE DOMAIN-CONTAINING PROTEIN"/>
    <property type="match status" value="1"/>
</dbReference>
<proteinExistence type="predicted"/>
<evidence type="ECO:0000259" key="1">
    <source>
        <dbReference type="Pfam" id="PF13472"/>
    </source>
</evidence>
<reference evidence="2" key="1">
    <citation type="submission" date="2022-11" db="EMBL/GenBank/DDBJ databases">
        <authorList>
            <person name="Mo P."/>
        </authorList>
    </citation>
    <scope>NUCLEOTIDE SEQUENCE</scope>
    <source>
        <strain evidence="2">HUAS 11-8</strain>
    </source>
</reference>
<dbReference type="SUPFAM" id="SSF52266">
    <property type="entry name" value="SGNH hydrolase"/>
    <property type="match status" value="1"/>
</dbReference>
<dbReference type="EMBL" id="CP113836">
    <property type="protein sequence ID" value="WAL69142.1"/>
    <property type="molecule type" value="Genomic_DNA"/>
</dbReference>
<dbReference type="InterPro" id="IPR051532">
    <property type="entry name" value="Ester_Hydrolysis_Enzymes"/>
</dbReference>
<keyword evidence="3" id="KW-1185">Reference proteome</keyword>
<dbReference type="Pfam" id="PF13472">
    <property type="entry name" value="Lipase_GDSL_2"/>
    <property type="match status" value="1"/>
</dbReference>
<sequence>MLSDLRVCFVGDSFVAGVGDPDHLGWTGRVAARTHRSGRPLTTYNLGIRRNTSDDVLGRWRAECLPRFPDGCTGAIALSFGVNDTMVENGGRRVPADRSAANLATLLGEMSSATGPVLVIGPVPVADEAHNQRTADLNETFRHVCAVREVSYVDVFEPLLASAAWRRDVEAGDGAHPADTGYAVLADLVWPRWSAWVSESLAG</sequence>
<name>A0ABY7BD20_9PSEU</name>
<dbReference type="RefSeq" id="WP_268759228.1">
    <property type="nucleotide sequence ID" value="NZ_CP113836.1"/>
</dbReference>
<protein>
    <submittedName>
        <fullName evidence="2">GDSL-type esterase/lipase family protein</fullName>
    </submittedName>
</protein>
<gene>
    <name evidence="2" type="ORF">ORV05_15695</name>
</gene>
<dbReference type="Proteomes" id="UP001163203">
    <property type="component" value="Chromosome"/>
</dbReference>
<feature type="domain" description="SGNH hydrolase-type esterase" evidence="1">
    <location>
        <begin position="9"/>
        <end position="184"/>
    </location>
</feature>
<accession>A0ABY7BD20</accession>
<dbReference type="Gene3D" id="3.40.50.1110">
    <property type="entry name" value="SGNH hydrolase"/>
    <property type="match status" value="1"/>
</dbReference>
<dbReference type="PANTHER" id="PTHR30383">
    <property type="entry name" value="THIOESTERASE 1/PROTEASE 1/LYSOPHOSPHOLIPASE L1"/>
    <property type="match status" value="1"/>
</dbReference>
<evidence type="ECO:0000313" key="2">
    <source>
        <dbReference type="EMBL" id="WAL69142.1"/>
    </source>
</evidence>
<evidence type="ECO:0000313" key="3">
    <source>
        <dbReference type="Proteomes" id="UP001163203"/>
    </source>
</evidence>
<dbReference type="InterPro" id="IPR036514">
    <property type="entry name" value="SGNH_hydro_sf"/>
</dbReference>
<dbReference type="InterPro" id="IPR013830">
    <property type="entry name" value="SGNH_hydro"/>
</dbReference>